<dbReference type="EMBL" id="CP076544">
    <property type="protein sequence ID" value="QWS34960.1"/>
    <property type="molecule type" value="Genomic_DNA"/>
</dbReference>
<name>A0ACD1E811_9MICO</name>
<evidence type="ECO:0000313" key="1">
    <source>
        <dbReference type="EMBL" id="QWS34960.1"/>
    </source>
</evidence>
<gene>
    <name evidence="1" type="ORF">KM842_07520</name>
</gene>
<dbReference type="Proteomes" id="UP000681794">
    <property type="component" value="Chromosome"/>
</dbReference>
<sequence length="268" mass="29057">MSIAQVIVEVAADLSPAQHRSVRREQWLADVRDAAELDVSPLRLAFGALATAVFHRTRTHRSSWGDLVTATATARPTIGTVPVLTVGIVLSILLSAAFTEAFGGNHGGGSWQWYRFIAIQAALGTILPAIGVVLALHASRVPRTRLVVSAVLLLVGAIGFGGWEVWRLLGLVPLDYSYSMAPTFWGLPTLALLLWCWCVDVRGWRWALVAVPLVTWAIVLPLTGHLPLFTWPVLERLPLLAAVLVAVFITPRTARDDTHAPVTPRAGH</sequence>
<accession>A0ACD1E811</accession>
<keyword evidence="2" id="KW-1185">Reference proteome</keyword>
<protein>
    <submittedName>
        <fullName evidence="1">Uncharacterized protein</fullName>
    </submittedName>
</protein>
<organism evidence="1 2">
    <name type="scientific">Curtobacterium aetherium</name>
    <dbReference type="NCBI Taxonomy" id="2841594"/>
    <lineage>
        <taxon>Bacteria</taxon>
        <taxon>Bacillati</taxon>
        <taxon>Actinomycetota</taxon>
        <taxon>Actinomycetes</taxon>
        <taxon>Micrococcales</taxon>
        <taxon>Microbacteriaceae</taxon>
        <taxon>Curtobacterium</taxon>
    </lineage>
</organism>
<evidence type="ECO:0000313" key="2">
    <source>
        <dbReference type="Proteomes" id="UP000681794"/>
    </source>
</evidence>
<proteinExistence type="predicted"/>
<reference evidence="1" key="1">
    <citation type="submission" date="2021-06" db="EMBL/GenBank/DDBJ databases">
        <authorList>
            <person name="Ellington A.J."/>
            <person name="Bryan N.C."/>
            <person name="Christner B.C."/>
            <person name="Reisch C.R."/>
        </authorList>
    </citation>
    <scope>NUCLEOTIDE SEQUENCE</scope>
    <source>
        <strain evidence="1">L6-1</strain>
    </source>
</reference>